<dbReference type="PANTHER" id="PTHR39474">
    <property type="entry name" value="UNNAMED PRODUCT"/>
    <property type="match status" value="1"/>
</dbReference>
<comment type="caution">
    <text evidence="2">The sequence shown here is derived from an EMBL/GenBank/DDBJ whole genome shotgun (WGS) entry which is preliminary data.</text>
</comment>
<feature type="compositionally biased region" description="Low complexity" evidence="1">
    <location>
        <begin position="98"/>
        <end position="129"/>
    </location>
</feature>
<proteinExistence type="predicted"/>
<feature type="compositionally biased region" description="Low complexity" evidence="1">
    <location>
        <begin position="37"/>
        <end position="56"/>
    </location>
</feature>
<feature type="compositionally biased region" description="Basic and acidic residues" evidence="1">
    <location>
        <begin position="78"/>
        <end position="88"/>
    </location>
</feature>
<dbReference type="STRING" id="708187.A0A1Q8RY71"/>
<sequence>MRPLFGYIPRPYAPLRTLTRQSFGSCTPALTATHAGTATTRFNSRMSTSSVSQSMSTKEKRGDTITAFNGAATATASTKEDHRGHHPTESTSPAPENATSTGPADDTTTTTTTNSSSADSSQPHTQQPPLALPPLPEPSGGNSAAGDDANKTVRLDLGGAQGGSASTSLDHLGPLVVNQDGTMSRIGNWGEMSEIERQNTLRILGRRNQIRLAALREADAAGRREE</sequence>
<dbReference type="EMBL" id="MPGH01000060">
    <property type="protein sequence ID" value="OLN92054.1"/>
    <property type="molecule type" value="Genomic_DNA"/>
</dbReference>
<dbReference type="OrthoDB" id="4590138at2759"/>
<dbReference type="Proteomes" id="UP000186583">
    <property type="component" value="Unassembled WGS sequence"/>
</dbReference>
<reference evidence="2 3" key="1">
    <citation type="submission" date="2016-11" db="EMBL/GenBank/DDBJ databases">
        <title>Draft Genome Assembly of Colletotrichum chlorophyti a pathogen of herbaceous plants.</title>
        <authorList>
            <person name="Gan P."/>
            <person name="Narusaka M."/>
            <person name="Tsushima A."/>
            <person name="Narusaka Y."/>
            <person name="Takano Y."/>
            <person name="Shirasu K."/>
        </authorList>
    </citation>
    <scope>NUCLEOTIDE SEQUENCE [LARGE SCALE GENOMIC DNA]</scope>
    <source>
        <strain evidence="2 3">NTL11</strain>
    </source>
</reference>
<dbReference type="AlphaFoldDB" id="A0A1Q8RY71"/>
<evidence type="ECO:0000313" key="3">
    <source>
        <dbReference type="Proteomes" id="UP000186583"/>
    </source>
</evidence>
<organism evidence="2 3">
    <name type="scientific">Colletotrichum chlorophyti</name>
    <dbReference type="NCBI Taxonomy" id="708187"/>
    <lineage>
        <taxon>Eukaryota</taxon>
        <taxon>Fungi</taxon>
        <taxon>Dikarya</taxon>
        <taxon>Ascomycota</taxon>
        <taxon>Pezizomycotina</taxon>
        <taxon>Sordariomycetes</taxon>
        <taxon>Hypocreomycetidae</taxon>
        <taxon>Glomerellales</taxon>
        <taxon>Glomerellaceae</taxon>
        <taxon>Colletotrichum</taxon>
    </lineage>
</organism>
<feature type="region of interest" description="Disordered" evidence="1">
    <location>
        <begin position="37"/>
        <end position="166"/>
    </location>
</feature>
<protein>
    <submittedName>
        <fullName evidence="2">Uncharacterized protein</fullName>
    </submittedName>
</protein>
<name>A0A1Q8RY71_9PEZI</name>
<accession>A0A1Q8RY71</accession>
<evidence type="ECO:0000256" key="1">
    <source>
        <dbReference type="SAM" id="MobiDB-lite"/>
    </source>
</evidence>
<evidence type="ECO:0000313" key="2">
    <source>
        <dbReference type="EMBL" id="OLN92054.1"/>
    </source>
</evidence>
<dbReference type="PANTHER" id="PTHR39474:SF1">
    <property type="entry name" value="FUNGAL SPECIFIC TRANSCRIPTION FACTOR"/>
    <property type="match status" value="1"/>
</dbReference>
<keyword evidence="3" id="KW-1185">Reference proteome</keyword>
<gene>
    <name evidence="2" type="ORF">CCHL11_01634</name>
</gene>